<dbReference type="InterPro" id="IPR029787">
    <property type="entry name" value="Nucleotide_cyclase"/>
</dbReference>
<dbReference type="Pfam" id="PF05228">
    <property type="entry name" value="CHASE4"/>
    <property type="match status" value="1"/>
</dbReference>
<gene>
    <name evidence="3" type="ORF">DYY88_12115</name>
</gene>
<evidence type="ECO:0000313" key="4">
    <source>
        <dbReference type="Proteomes" id="UP000292459"/>
    </source>
</evidence>
<dbReference type="Gene3D" id="3.30.70.270">
    <property type="match status" value="1"/>
</dbReference>
<sequence>MRSRENLTAINHESFVTTKSVVSLVSGLYIATGLAVVSSVLFLLTSLDRAAKADRAHRVDIALNLEARYLKTVLLEYSYWDEAYEAIVVEIDETWIEQNSGQYLIDEHGFDFSLAIKAGNQLAHLSLHSEVEGLQFEQLMAGGLEELIATSLQSEVDEGMVAGYITAGRDIYLVALSPFINEETEAVRPGSYLSMGRRLDDDYIEELAAAYELPGLHLAHPTERVTNTKTLTNTTGQAIGRLAWSLQRPSLLIAPKVIAIVMPFVCVAMLLTQYFLKRDHADRTAFEEHLYKEATLDPLTNISNRRHLIALGQQEMAVHRRNGGELAVALFDIDHFKVINDTYGHATGDKALIHLTHICANELRESDLFGRLGGDEFAIILQETPLTEAIEVIDRVRTSIEACPMVIDHYMIPLTISVGLVPMAEQTDFESLLKRADVALYEAKKRGRNQVWVSQGDNN</sequence>
<evidence type="ECO:0000259" key="2">
    <source>
        <dbReference type="PROSITE" id="PS50887"/>
    </source>
</evidence>
<feature type="transmembrane region" description="Helical" evidence="1">
    <location>
        <begin position="257"/>
        <end position="276"/>
    </location>
</feature>
<dbReference type="SMART" id="SM00267">
    <property type="entry name" value="GGDEF"/>
    <property type="match status" value="1"/>
</dbReference>
<keyword evidence="1" id="KW-1133">Transmembrane helix</keyword>
<feature type="transmembrane region" description="Helical" evidence="1">
    <location>
        <begin position="20"/>
        <end position="45"/>
    </location>
</feature>
<accession>A0A4Q7EAI0</accession>
<reference evidence="3 4" key="1">
    <citation type="submission" date="2018-11" db="EMBL/GenBank/DDBJ databases">
        <title>Whole genome sequencing of an environmental sample.</title>
        <authorList>
            <person name="Sarangi A.N."/>
            <person name="Singh D."/>
            <person name="Tripathy S."/>
        </authorList>
    </citation>
    <scope>NUCLEOTIDE SEQUENCE [LARGE SCALE GENOMIC DNA]</scope>
    <source>
        <strain evidence="3 4">Lakshadweep</strain>
    </source>
</reference>
<dbReference type="AlphaFoldDB" id="A0A4Q7EAI0"/>
<dbReference type="InterPro" id="IPR007892">
    <property type="entry name" value="CHASE4"/>
</dbReference>
<dbReference type="NCBIfam" id="TIGR00254">
    <property type="entry name" value="GGDEF"/>
    <property type="match status" value="1"/>
</dbReference>
<dbReference type="CDD" id="cd01949">
    <property type="entry name" value="GGDEF"/>
    <property type="match status" value="1"/>
</dbReference>
<dbReference type="SUPFAM" id="SSF55073">
    <property type="entry name" value="Nucleotide cyclase"/>
    <property type="match status" value="1"/>
</dbReference>
<dbReference type="OrthoDB" id="442691at2"/>
<evidence type="ECO:0000313" key="3">
    <source>
        <dbReference type="EMBL" id="RZM79474.1"/>
    </source>
</evidence>
<keyword evidence="1" id="KW-0472">Membrane</keyword>
<dbReference type="GO" id="GO:0052621">
    <property type="term" value="F:diguanylate cyclase activity"/>
    <property type="evidence" value="ECO:0007669"/>
    <property type="project" value="TreeGrafter"/>
</dbReference>
<proteinExistence type="predicted"/>
<dbReference type="InterPro" id="IPR043128">
    <property type="entry name" value="Rev_trsase/Diguanyl_cyclase"/>
</dbReference>
<protein>
    <submittedName>
        <fullName evidence="3">Diguanylate cyclase</fullName>
    </submittedName>
</protein>
<organism evidence="3 4">
    <name type="scientific">Leptolyngbya iicbica LK</name>
    <dbReference type="NCBI Taxonomy" id="2294035"/>
    <lineage>
        <taxon>Bacteria</taxon>
        <taxon>Bacillati</taxon>
        <taxon>Cyanobacteriota</taxon>
        <taxon>Cyanophyceae</taxon>
        <taxon>Leptolyngbyales</taxon>
        <taxon>Leptolyngbyaceae</taxon>
        <taxon>Leptolyngbya group</taxon>
        <taxon>Leptolyngbya</taxon>
        <taxon>Leptolyngbya iicbica</taxon>
    </lineage>
</organism>
<dbReference type="InterPro" id="IPR050469">
    <property type="entry name" value="Diguanylate_Cyclase"/>
</dbReference>
<keyword evidence="4" id="KW-1185">Reference proteome</keyword>
<keyword evidence="1" id="KW-0812">Transmembrane</keyword>
<dbReference type="PROSITE" id="PS50887">
    <property type="entry name" value="GGDEF"/>
    <property type="match status" value="1"/>
</dbReference>
<feature type="domain" description="GGDEF" evidence="2">
    <location>
        <begin position="324"/>
        <end position="456"/>
    </location>
</feature>
<name>A0A4Q7EAI0_9CYAN</name>
<dbReference type="FunFam" id="3.30.70.270:FF:000001">
    <property type="entry name" value="Diguanylate cyclase domain protein"/>
    <property type="match status" value="1"/>
</dbReference>
<dbReference type="PANTHER" id="PTHR45138:SF9">
    <property type="entry name" value="DIGUANYLATE CYCLASE DGCM-RELATED"/>
    <property type="match status" value="1"/>
</dbReference>
<dbReference type="RefSeq" id="WP_052288491.1">
    <property type="nucleotide sequence ID" value="NZ_QVFV01000002.1"/>
</dbReference>
<comment type="caution">
    <text evidence="3">The sequence shown here is derived from an EMBL/GenBank/DDBJ whole genome shotgun (WGS) entry which is preliminary data.</text>
</comment>
<dbReference type="Pfam" id="PF00990">
    <property type="entry name" value="GGDEF"/>
    <property type="match status" value="1"/>
</dbReference>
<dbReference type="Proteomes" id="UP000292459">
    <property type="component" value="Unassembled WGS sequence"/>
</dbReference>
<evidence type="ECO:0000256" key="1">
    <source>
        <dbReference type="SAM" id="Phobius"/>
    </source>
</evidence>
<dbReference type="EMBL" id="QVFV01000002">
    <property type="protein sequence ID" value="RZM79474.1"/>
    <property type="molecule type" value="Genomic_DNA"/>
</dbReference>
<dbReference type="InterPro" id="IPR000160">
    <property type="entry name" value="GGDEF_dom"/>
</dbReference>
<dbReference type="PANTHER" id="PTHR45138">
    <property type="entry name" value="REGULATORY COMPONENTS OF SENSORY TRANSDUCTION SYSTEM"/>
    <property type="match status" value="1"/>
</dbReference>